<gene>
    <name evidence="1" type="ORF">EAE97_011036</name>
</gene>
<sequence length="154" mass="17667">MRSRIDISKFLTAECVAQRFVCADKRASKSMDHHAIRYHKFPIEIVTALREFTIPGTGLQSGNDRNRLFETATLLKSENPRPIMKRRLIFKPSVCQEYRDEASKFELNSSFEGLANTSQFSPNPKISTLTFVTSQIFAHDWKKIHPSHPAQLQS</sequence>
<accession>A0A9P5LTL5</accession>
<dbReference type="AlphaFoldDB" id="A0A9P5LTL5"/>
<evidence type="ECO:0000313" key="1">
    <source>
        <dbReference type="EMBL" id="KAF7922872.1"/>
    </source>
</evidence>
<dbReference type="Proteomes" id="UP000710849">
    <property type="component" value="Unassembled WGS sequence"/>
</dbReference>
<keyword evidence="2" id="KW-1185">Reference proteome</keyword>
<dbReference type="RefSeq" id="XP_038727710.1">
    <property type="nucleotide sequence ID" value="XM_038881551.1"/>
</dbReference>
<reference evidence="1 2" key="1">
    <citation type="journal article" date="2020" name="Genome Biol. Evol.">
        <title>Comparative genomics of Sclerotiniaceae.</title>
        <authorList>
            <person name="Valero Jimenez C.A."/>
            <person name="Steentjes M."/>
            <person name="Scholten O.E."/>
            <person name="Van Kan J.A.L."/>
        </authorList>
    </citation>
    <scope>NUCLEOTIDE SEQUENCE [LARGE SCALE GENOMIC DNA]</scope>
    <source>
        <strain evidence="1 2">MUCL 94</strain>
    </source>
</reference>
<dbReference type="EMBL" id="RCSW01000032">
    <property type="protein sequence ID" value="KAF7922872.1"/>
    <property type="molecule type" value="Genomic_DNA"/>
</dbReference>
<name>A0A9P5LTL5_9HELO</name>
<organism evidence="1 2">
    <name type="scientific">Botrytis byssoidea</name>
    <dbReference type="NCBI Taxonomy" id="139641"/>
    <lineage>
        <taxon>Eukaryota</taxon>
        <taxon>Fungi</taxon>
        <taxon>Dikarya</taxon>
        <taxon>Ascomycota</taxon>
        <taxon>Pezizomycotina</taxon>
        <taxon>Leotiomycetes</taxon>
        <taxon>Helotiales</taxon>
        <taxon>Sclerotiniaceae</taxon>
        <taxon>Botrytis</taxon>
    </lineage>
</organism>
<protein>
    <submittedName>
        <fullName evidence="1">Uncharacterized protein</fullName>
    </submittedName>
</protein>
<comment type="caution">
    <text evidence="1">The sequence shown here is derived from an EMBL/GenBank/DDBJ whole genome shotgun (WGS) entry which is preliminary data.</text>
</comment>
<proteinExistence type="predicted"/>
<evidence type="ECO:0000313" key="2">
    <source>
        <dbReference type="Proteomes" id="UP000710849"/>
    </source>
</evidence>
<dbReference type="GeneID" id="62154624"/>